<name>A0A1D6MU14_MAIZE</name>
<reference evidence="1" key="1">
    <citation type="submission" date="2015-12" db="EMBL/GenBank/DDBJ databases">
        <title>Update maize B73 reference genome by single molecule sequencing technologies.</title>
        <authorList>
            <consortium name="Maize Genome Sequencing Project"/>
            <person name="Ware D."/>
        </authorList>
    </citation>
    <scope>NUCLEOTIDE SEQUENCE [LARGE SCALE GENOMIC DNA]</scope>
    <source>
        <tissue evidence="1">Seedling</tissue>
    </source>
</reference>
<accession>A0A1D6MU14</accession>
<dbReference type="EMBL" id="CM007649">
    <property type="protein sequence ID" value="ONM32365.1"/>
    <property type="molecule type" value="Genomic_DNA"/>
</dbReference>
<keyword evidence="1" id="KW-0378">Hydrolase</keyword>
<gene>
    <name evidence="1" type="ORF">ZEAMMB73_Zm00001d041083</name>
</gene>
<proteinExistence type="predicted"/>
<evidence type="ECO:0000313" key="1">
    <source>
        <dbReference type="EMBL" id="ONM32354.1"/>
    </source>
</evidence>
<sequence>MGAADGATNVCLVGGDGDNCKYGTSLQRISDLGFFCHQSASAAGGSRAGDGAVLVLLPVPKAAMLGSPPTAQLMPAPQLLLQSVPILTAEDSLHFLWHLELAFRGRPLHRPRSRGVPRLPVAVAGAPPMFPRHMLRRLVLPRRMPQ</sequence>
<dbReference type="AlphaFoldDB" id="A0A1D6MU14"/>
<dbReference type="EMBL" id="CM007649">
    <property type="protein sequence ID" value="ONM32359.1"/>
    <property type="molecule type" value="Genomic_DNA"/>
</dbReference>
<dbReference type="EMBL" id="CM007649">
    <property type="protein sequence ID" value="ONM32354.1"/>
    <property type="molecule type" value="Genomic_DNA"/>
</dbReference>
<dbReference type="EMBL" id="CM007649">
    <property type="protein sequence ID" value="ONM32371.1"/>
    <property type="molecule type" value="Genomic_DNA"/>
</dbReference>
<dbReference type="EMBL" id="CM007649">
    <property type="protein sequence ID" value="ONM32368.1"/>
    <property type="molecule type" value="Genomic_DNA"/>
</dbReference>
<organism evidence="1">
    <name type="scientific">Zea mays</name>
    <name type="common">Maize</name>
    <dbReference type="NCBI Taxonomy" id="4577"/>
    <lineage>
        <taxon>Eukaryota</taxon>
        <taxon>Viridiplantae</taxon>
        <taxon>Streptophyta</taxon>
        <taxon>Embryophyta</taxon>
        <taxon>Tracheophyta</taxon>
        <taxon>Spermatophyta</taxon>
        <taxon>Magnoliopsida</taxon>
        <taxon>Liliopsida</taxon>
        <taxon>Poales</taxon>
        <taxon>Poaceae</taxon>
        <taxon>PACMAD clade</taxon>
        <taxon>Panicoideae</taxon>
        <taxon>Andropogonodae</taxon>
        <taxon>Andropogoneae</taxon>
        <taxon>Tripsacinae</taxon>
        <taxon>Zea</taxon>
    </lineage>
</organism>
<dbReference type="GO" id="GO:0016787">
    <property type="term" value="F:hydrolase activity"/>
    <property type="evidence" value="ECO:0007669"/>
    <property type="project" value="UniProtKB-KW"/>
</dbReference>
<protein>
    <submittedName>
        <fullName evidence="1">p-loop containing nucleoside triphosphate hydrolase superfamily protein</fullName>
    </submittedName>
</protein>